<evidence type="ECO:0000313" key="1">
    <source>
        <dbReference type="EMBL" id="HIP16931.1"/>
    </source>
</evidence>
<organism evidence="1 2">
    <name type="scientific">Methanothermococcus okinawensis</name>
    <dbReference type="NCBI Taxonomy" id="155863"/>
    <lineage>
        <taxon>Archaea</taxon>
        <taxon>Methanobacteriati</taxon>
        <taxon>Methanobacteriota</taxon>
        <taxon>Methanomada group</taxon>
        <taxon>Methanococci</taxon>
        <taxon>Methanococcales</taxon>
        <taxon>Methanococcaceae</taxon>
        <taxon>Methanothermococcus</taxon>
    </lineage>
</organism>
<gene>
    <name evidence="1" type="ORF">EYG76_01310</name>
</gene>
<dbReference type="EMBL" id="DQSV01000027">
    <property type="protein sequence ID" value="HIP16931.1"/>
    <property type="molecule type" value="Genomic_DNA"/>
</dbReference>
<dbReference type="Proteomes" id="UP000605144">
    <property type="component" value="Unassembled WGS sequence"/>
</dbReference>
<proteinExistence type="predicted"/>
<dbReference type="AlphaFoldDB" id="A0A833DRA5"/>
<evidence type="ECO:0000313" key="2">
    <source>
        <dbReference type="Proteomes" id="UP000605144"/>
    </source>
</evidence>
<comment type="caution">
    <text evidence="1">The sequence shown here is derived from an EMBL/GenBank/DDBJ whole genome shotgun (WGS) entry which is preliminary data.</text>
</comment>
<protein>
    <submittedName>
        <fullName evidence="1">Uncharacterized protein</fullName>
    </submittedName>
</protein>
<name>A0A833DRA5_9EURY</name>
<reference evidence="1" key="1">
    <citation type="journal article" date="2020" name="ISME J.">
        <title>Gammaproteobacteria mediating utilization of methyl-, sulfur- and petroleum organic compounds in deep ocean hydrothermal plumes.</title>
        <authorList>
            <person name="Zhou Z."/>
            <person name="Liu Y."/>
            <person name="Pan J."/>
            <person name="Cron B.R."/>
            <person name="Toner B.M."/>
            <person name="Anantharaman K."/>
            <person name="Breier J.A."/>
            <person name="Dick G.J."/>
            <person name="Li M."/>
        </authorList>
    </citation>
    <scope>NUCLEOTIDE SEQUENCE</scope>
    <source>
        <strain evidence="1">SZUA-1385</strain>
    </source>
</reference>
<sequence>MMEGDFVIHLVSSASRNLYPANTADGFTNHLHTPIYLDPNTNYEVALLNIYMPKDYFALIKDDYESRIEVYKVARNSEGTMESNLFYTYIPDSNIATGDMKYLLTKINMELHYNLGQLMDGKHIFRLPLFKWNPVAERVIINNTYKIKEQPQDDTSYYIKLGSRLAHILGYSMQNTLPIGIPSNPESTQLNYSPNPPQLNAGIQYVVVYTDIIEPTHFGDQMVNVLDVFAIGPEGNRGFHNVIYKPLKSNLISDISIKLTDQIGRRILFSVFGDVTCTLHIRKKI</sequence>
<accession>A0A833DRA5</accession>